<comment type="cofactor">
    <cofactor evidence="1">
        <name>[4Fe-4S] cluster</name>
        <dbReference type="ChEBI" id="CHEBI:49883"/>
    </cofactor>
</comment>
<protein>
    <submittedName>
        <fullName evidence="9">Radical SAM superfamily protein</fullName>
    </submittedName>
</protein>
<dbReference type="KEGG" id="sat:SYN_00275"/>
<sequence length="330" mass="37194">MMISPVAPGELKIEITDACNMNCAFCYLGGETRLGNRFMPDDEVLRWIDWAVDNSIPAIRFTGGEATLHPQVEMFCYYAHLRGRYIVLNTNGMGHAELYRKLFRVVNDLRISFPTLDAGRMDELTGCSDVSARKLEIINLALEEGVPRVRLLTTLLPELHGKLDHFIQLVKTSPRLFWMPLRYESTPILPRPWTQSDAQLFAEEMEGLMVRYPEEAQGIFLAMPFCGVKPTELGARVFHGRTQDCGPFVALNVNARGRMQACFDVSEMEGCRSLEEIRSCPEIQACASVEALPAECRRCPYSARCAGGCRKPYGLVQHGDQWIDYLAGFL</sequence>
<gene>
    <name evidence="9" type="ORF">SYN_00275</name>
</gene>
<evidence type="ECO:0000313" key="10">
    <source>
        <dbReference type="Proteomes" id="UP000001933"/>
    </source>
</evidence>
<evidence type="ECO:0000259" key="8">
    <source>
        <dbReference type="PROSITE" id="PS51918"/>
    </source>
</evidence>
<dbReference type="CDD" id="cd01335">
    <property type="entry name" value="Radical_SAM"/>
    <property type="match status" value="1"/>
</dbReference>
<feature type="domain" description="Radical SAM core" evidence="8">
    <location>
        <begin position="5"/>
        <end position="222"/>
    </location>
</feature>
<keyword evidence="6" id="KW-0408">Iron</keyword>
<proteinExistence type="predicted"/>
<dbReference type="InterPro" id="IPR058240">
    <property type="entry name" value="rSAM_sf"/>
</dbReference>
<reference evidence="9 10" key="1">
    <citation type="journal article" date="2007" name="Proc. Natl. Acad. Sci. U.S.A.">
        <title>The genome of Syntrophus aciditrophicus: life at the thermodynamic limit of microbial growth.</title>
        <authorList>
            <person name="McInerney M.J."/>
            <person name="Rohlin L."/>
            <person name="Mouttaki H."/>
            <person name="Kim U."/>
            <person name="Krupp R.S."/>
            <person name="Rios-Hernandez L."/>
            <person name="Sieber J."/>
            <person name="Struchtemeyer C.G."/>
            <person name="Bhattacharyya A."/>
            <person name="Campbell J.W."/>
            <person name="Gunsalus R.P."/>
        </authorList>
    </citation>
    <scope>NUCLEOTIDE SEQUENCE [LARGE SCALE GENOMIC DNA]</scope>
    <source>
        <strain evidence="9 10">SB</strain>
    </source>
</reference>
<dbReference type="GO" id="GO:0046872">
    <property type="term" value="F:metal ion binding"/>
    <property type="evidence" value="ECO:0007669"/>
    <property type="project" value="UniProtKB-KW"/>
</dbReference>
<keyword evidence="5" id="KW-0560">Oxidoreductase</keyword>
<dbReference type="STRING" id="56780.SYN_00275"/>
<dbReference type="SFLD" id="SFLDG01067">
    <property type="entry name" value="SPASM/twitch_domain_containing"/>
    <property type="match status" value="1"/>
</dbReference>
<dbReference type="eggNOG" id="COG0535">
    <property type="taxonomic scope" value="Bacteria"/>
</dbReference>
<dbReference type="Pfam" id="PF04055">
    <property type="entry name" value="Radical_SAM"/>
    <property type="match status" value="1"/>
</dbReference>
<dbReference type="InterPro" id="IPR050377">
    <property type="entry name" value="Radical_SAM_PqqE_MftC-like"/>
</dbReference>
<dbReference type="EMBL" id="CP000252">
    <property type="protein sequence ID" value="ABC77283.1"/>
    <property type="molecule type" value="Genomic_DNA"/>
</dbReference>
<dbReference type="GO" id="GO:0016491">
    <property type="term" value="F:oxidoreductase activity"/>
    <property type="evidence" value="ECO:0007669"/>
    <property type="project" value="UniProtKB-KW"/>
</dbReference>
<dbReference type="SUPFAM" id="SSF102114">
    <property type="entry name" value="Radical SAM enzymes"/>
    <property type="match status" value="1"/>
</dbReference>
<dbReference type="OrthoDB" id="5469331at2"/>
<accession>Q2LT73</accession>
<dbReference type="InterPro" id="IPR007197">
    <property type="entry name" value="rSAM"/>
</dbReference>
<dbReference type="SFLD" id="SFLDS00029">
    <property type="entry name" value="Radical_SAM"/>
    <property type="match status" value="1"/>
</dbReference>
<dbReference type="AlphaFoldDB" id="Q2LT73"/>
<dbReference type="InterPro" id="IPR000385">
    <property type="entry name" value="MoaA_NifB_PqqE_Fe-S-bd_CS"/>
</dbReference>
<dbReference type="GO" id="GO:0051539">
    <property type="term" value="F:4 iron, 4 sulfur cluster binding"/>
    <property type="evidence" value="ECO:0007669"/>
    <property type="project" value="UniProtKB-KW"/>
</dbReference>
<organism evidence="9 10">
    <name type="scientific">Syntrophus aciditrophicus (strain SB)</name>
    <dbReference type="NCBI Taxonomy" id="56780"/>
    <lineage>
        <taxon>Bacteria</taxon>
        <taxon>Pseudomonadati</taxon>
        <taxon>Thermodesulfobacteriota</taxon>
        <taxon>Syntrophia</taxon>
        <taxon>Syntrophales</taxon>
        <taxon>Syntrophaceae</taxon>
        <taxon>Syntrophus</taxon>
    </lineage>
</organism>
<dbReference type="Proteomes" id="UP000001933">
    <property type="component" value="Chromosome"/>
</dbReference>
<evidence type="ECO:0000256" key="6">
    <source>
        <dbReference type="ARBA" id="ARBA00023004"/>
    </source>
</evidence>
<keyword evidence="7" id="KW-0411">Iron-sulfur</keyword>
<dbReference type="PANTHER" id="PTHR11228:SF7">
    <property type="entry name" value="PQQA PEPTIDE CYCLASE"/>
    <property type="match status" value="1"/>
</dbReference>
<name>Q2LT73_SYNAS</name>
<dbReference type="HOGENOM" id="CLU_782587_0_0_7"/>
<evidence type="ECO:0000256" key="7">
    <source>
        <dbReference type="ARBA" id="ARBA00023014"/>
    </source>
</evidence>
<dbReference type="PROSITE" id="PS51918">
    <property type="entry name" value="RADICAL_SAM"/>
    <property type="match status" value="1"/>
</dbReference>
<keyword evidence="3" id="KW-0949">S-adenosyl-L-methionine</keyword>
<dbReference type="InterPro" id="IPR013785">
    <property type="entry name" value="Aldolase_TIM"/>
</dbReference>
<dbReference type="Gene3D" id="3.20.20.70">
    <property type="entry name" value="Aldolase class I"/>
    <property type="match status" value="1"/>
</dbReference>
<dbReference type="InParanoid" id="Q2LT73"/>
<evidence type="ECO:0000313" key="9">
    <source>
        <dbReference type="EMBL" id="ABC77283.1"/>
    </source>
</evidence>
<dbReference type="RefSeq" id="WP_011417307.1">
    <property type="nucleotide sequence ID" value="NC_007759.1"/>
</dbReference>
<evidence type="ECO:0000256" key="4">
    <source>
        <dbReference type="ARBA" id="ARBA00022723"/>
    </source>
</evidence>
<keyword evidence="10" id="KW-1185">Reference proteome</keyword>
<evidence type="ECO:0000256" key="3">
    <source>
        <dbReference type="ARBA" id="ARBA00022691"/>
    </source>
</evidence>
<evidence type="ECO:0000256" key="5">
    <source>
        <dbReference type="ARBA" id="ARBA00023002"/>
    </source>
</evidence>
<evidence type="ECO:0000256" key="2">
    <source>
        <dbReference type="ARBA" id="ARBA00022485"/>
    </source>
</evidence>
<dbReference type="PROSITE" id="PS01305">
    <property type="entry name" value="MOAA_NIFB_PQQE"/>
    <property type="match status" value="1"/>
</dbReference>
<keyword evidence="4" id="KW-0479">Metal-binding</keyword>
<evidence type="ECO:0000256" key="1">
    <source>
        <dbReference type="ARBA" id="ARBA00001966"/>
    </source>
</evidence>
<keyword evidence="2" id="KW-0004">4Fe-4S</keyword>
<dbReference type="PANTHER" id="PTHR11228">
    <property type="entry name" value="RADICAL SAM DOMAIN PROTEIN"/>
    <property type="match status" value="1"/>
</dbReference>